<proteinExistence type="inferred from homology"/>
<keyword evidence="6" id="KW-0732">Signal</keyword>
<evidence type="ECO:0000256" key="2">
    <source>
        <dbReference type="ARBA" id="ARBA00009592"/>
    </source>
</evidence>
<evidence type="ECO:0000313" key="15">
    <source>
        <dbReference type="Proteomes" id="UP001189624"/>
    </source>
</evidence>
<comment type="subcellular location">
    <subcellularLocation>
        <location evidence="1">Cell membrane</location>
        <topology evidence="1">Single-pass type I membrane protein</topology>
    </subcellularLocation>
</comment>
<evidence type="ECO:0000256" key="10">
    <source>
        <dbReference type="ARBA" id="ARBA00023170"/>
    </source>
</evidence>
<evidence type="ECO:0000256" key="5">
    <source>
        <dbReference type="ARBA" id="ARBA00022692"/>
    </source>
</evidence>
<dbReference type="Pfam" id="PF13855">
    <property type="entry name" value="LRR_8"/>
    <property type="match status" value="1"/>
</dbReference>
<keyword evidence="5 12" id="KW-0812">Transmembrane</keyword>
<protein>
    <recommendedName>
        <fullName evidence="13">Leucine-rich repeat-containing N-terminal plant-type domain-containing protein</fullName>
    </recommendedName>
</protein>
<evidence type="ECO:0000256" key="9">
    <source>
        <dbReference type="ARBA" id="ARBA00023136"/>
    </source>
</evidence>
<dbReference type="InterPro" id="IPR032675">
    <property type="entry name" value="LRR_dom_sf"/>
</dbReference>
<evidence type="ECO:0000256" key="4">
    <source>
        <dbReference type="ARBA" id="ARBA00022614"/>
    </source>
</evidence>
<dbReference type="InterPro" id="IPR013210">
    <property type="entry name" value="LRR_N_plant-typ"/>
</dbReference>
<evidence type="ECO:0000256" key="3">
    <source>
        <dbReference type="ARBA" id="ARBA00022475"/>
    </source>
</evidence>
<name>A0AA86RVL0_9FABA</name>
<evidence type="ECO:0000256" key="11">
    <source>
        <dbReference type="ARBA" id="ARBA00023180"/>
    </source>
</evidence>
<organism evidence="14 15">
    <name type="scientific">Sphenostylis stenocarpa</name>
    <dbReference type="NCBI Taxonomy" id="92480"/>
    <lineage>
        <taxon>Eukaryota</taxon>
        <taxon>Viridiplantae</taxon>
        <taxon>Streptophyta</taxon>
        <taxon>Embryophyta</taxon>
        <taxon>Tracheophyta</taxon>
        <taxon>Spermatophyta</taxon>
        <taxon>Magnoliopsida</taxon>
        <taxon>eudicotyledons</taxon>
        <taxon>Gunneridae</taxon>
        <taxon>Pentapetalae</taxon>
        <taxon>rosids</taxon>
        <taxon>fabids</taxon>
        <taxon>Fabales</taxon>
        <taxon>Fabaceae</taxon>
        <taxon>Papilionoideae</taxon>
        <taxon>50 kb inversion clade</taxon>
        <taxon>NPAAA clade</taxon>
        <taxon>indigoferoid/millettioid clade</taxon>
        <taxon>Phaseoleae</taxon>
        <taxon>Sphenostylis</taxon>
    </lineage>
</organism>
<dbReference type="FunFam" id="3.80.10.10:FF:000041">
    <property type="entry name" value="LRR receptor-like serine/threonine-protein kinase ERECTA"/>
    <property type="match status" value="1"/>
</dbReference>
<keyword evidence="7" id="KW-0677">Repeat</keyword>
<keyword evidence="8 12" id="KW-1133">Transmembrane helix</keyword>
<dbReference type="InterPro" id="IPR001611">
    <property type="entry name" value="Leu-rich_rpt"/>
</dbReference>
<dbReference type="SUPFAM" id="SSF52058">
    <property type="entry name" value="L domain-like"/>
    <property type="match status" value="3"/>
</dbReference>
<dbReference type="Gramene" id="rna-AYBTSS11_LOCUS696">
    <property type="protein sequence ID" value="CAJ1803242.1"/>
    <property type="gene ID" value="gene-AYBTSS11_LOCUS696"/>
</dbReference>
<dbReference type="Proteomes" id="UP001189624">
    <property type="component" value="Chromosome 1"/>
</dbReference>
<dbReference type="SUPFAM" id="SSF52047">
    <property type="entry name" value="RNI-like"/>
    <property type="match status" value="1"/>
</dbReference>
<keyword evidence="9 12" id="KW-0472">Membrane</keyword>
<keyword evidence="4" id="KW-0433">Leucine-rich repeat</keyword>
<evidence type="ECO:0000259" key="13">
    <source>
        <dbReference type="Pfam" id="PF08263"/>
    </source>
</evidence>
<evidence type="ECO:0000256" key="7">
    <source>
        <dbReference type="ARBA" id="ARBA00022737"/>
    </source>
</evidence>
<feature type="transmembrane region" description="Helical" evidence="12">
    <location>
        <begin position="1185"/>
        <end position="1208"/>
    </location>
</feature>
<keyword evidence="3" id="KW-1003">Cell membrane</keyword>
<evidence type="ECO:0000256" key="8">
    <source>
        <dbReference type="ARBA" id="ARBA00022989"/>
    </source>
</evidence>
<gene>
    <name evidence="14" type="ORF">AYBTSS11_LOCUS696</name>
</gene>
<dbReference type="PRINTS" id="PR00019">
    <property type="entry name" value="LEURICHRPT"/>
</dbReference>
<dbReference type="AlphaFoldDB" id="A0AA86RVL0"/>
<keyword evidence="15" id="KW-1185">Reference proteome</keyword>
<sequence>MQAGRCGDGGAEEKGSIGLWVLEMRSVGPGDRARLVLCGGLIKKMKSSNKSEMIRLWICLVGAEVVVFSCGKEEREALLSLNSGLRFPFSWEWEGTDCCQWKRVECNATTGRVAKLDLSCWYCGSTAYEMDPYFSGYLNSDFAVFKDLKSLNLSNSMIVGCADNDEGLKNLEVLDLSYNDLNNGAKILSCLDGLSSLKSLYLAFNSLDASSLHDFETLSSKVRNLEVLDISYNPLTNEILPFIGRFSSLKELYLARTKLDSDLHIQGLSSTLMNLEVLDLSENNFNDSDIAYALSGLSSLKSLSLEDIQLTRKSIFSISKLSSLEILDLARNQLNESILWRLGNDGFTWPTGLQVLRLNGNRFLNKVFSSLTGLPSLKSLDLSNNQLEGALDISGLSILTSLKILDLRFNQINNFVVHRGLQSISTLDVLALDGNAIDGKKLSKSLPTLPSLKVLSLTQIPFKGAIIARDFRDLKNLERLVLDGSSNLESEFFESIGDLTSLKVLSLSECDINGTLPAADWFKLKKLEELNLIFNKFEGPLPATFVNMTSLRILELSQNNFIGNFASNLASLTSLVYFGFKENQFEVPISFAPFANHSNLKFIYGEGNKVIMDSQPFLQTWIPKFQLQVLSLSSTTEANSIPFPNFLLYQYNITSLDFTSCLLEGEFPHWLLENNTQLTEILLRNCSFTGNFQLPSRPLPKIRKIDVSDNIITGQLFSSNISSIFPNLQFLNMSINDIQGSIPHEFSQMHLLDTLDLSYNNLSGEIPKNISGYRSQLKYLKLSNNKLHGPVFPTLSSLKNLEEVYFDGNSLSGSIYRFSAASLMALDISNNHLVGKLPSVIGNLSKLVVLSLSNNDLGGPISTRFVELEDLAYLDISQNNFSGLLPSFANPFLRFIHMSNNMFTGLSKSTFNSSSLVILDLSYNKITSNIQDTILELEKSPLHILILKGNHFSGHIPQQLCQLKELFILDLSCNNFSGLVPNCLGKMPFEIDNSAALGIDGVLPATGYSRWGKSFPIAKAKVNFTTKKRSYTYKGYILAYMSGIDLSNNKLNGNIPSEFGKLTRIRTLNLSHNDFNGQIPASFSNLVQIESLDLSSNKLTGQIPPQLSELSFLAVFSVAHNNLSGETPERKGQFITFDESSYEGNPFLCGPPLPKSCNPDYRQPHVIPSNTSYTDGENCSFVDMFAFWICFGVSYTSVLLVIAATLYINPYWRRTWFYYIELVCTNCYYFLEDHILLKFSNCTTS</sequence>
<evidence type="ECO:0000256" key="1">
    <source>
        <dbReference type="ARBA" id="ARBA00004251"/>
    </source>
</evidence>
<dbReference type="SMART" id="SM00365">
    <property type="entry name" value="LRR_SD22"/>
    <property type="match status" value="9"/>
</dbReference>
<dbReference type="Pfam" id="PF13516">
    <property type="entry name" value="LRR_6"/>
    <property type="match status" value="3"/>
</dbReference>
<reference evidence="14" key="1">
    <citation type="submission" date="2023-10" db="EMBL/GenBank/DDBJ databases">
        <authorList>
            <person name="Domelevo Entfellner J.-B."/>
        </authorList>
    </citation>
    <scope>NUCLEOTIDE SEQUENCE</scope>
</reference>
<accession>A0AA86RVL0</accession>
<dbReference type="SMART" id="SM00369">
    <property type="entry name" value="LRR_TYP"/>
    <property type="match status" value="16"/>
</dbReference>
<dbReference type="PANTHER" id="PTHR48062:SF21">
    <property type="entry name" value="RECEPTOR-LIKE PROTEIN 12"/>
    <property type="match status" value="1"/>
</dbReference>
<dbReference type="Pfam" id="PF00560">
    <property type="entry name" value="LRR_1"/>
    <property type="match status" value="9"/>
</dbReference>
<dbReference type="GO" id="GO:0005886">
    <property type="term" value="C:plasma membrane"/>
    <property type="evidence" value="ECO:0007669"/>
    <property type="project" value="UniProtKB-SubCell"/>
</dbReference>
<evidence type="ECO:0000313" key="14">
    <source>
        <dbReference type="EMBL" id="CAJ1803242.1"/>
    </source>
</evidence>
<dbReference type="FunFam" id="3.80.10.10:FF:000213">
    <property type="entry name" value="Tyrosine-sulfated glycopeptide receptor 1"/>
    <property type="match status" value="1"/>
</dbReference>
<evidence type="ECO:0000256" key="12">
    <source>
        <dbReference type="SAM" id="Phobius"/>
    </source>
</evidence>
<dbReference type="EMBL" id="OY731398">
    <property type="protein sequence ID" value="CAJ1803242.1"/>
    <property type="molecule type" value="Genomic_DNA"/>
</dbReference>
<dbReference type="PANTHER" id="PTHR48062">
    <property type="entry name" value="RECEPTOR-LIKE PROTEIN 14"/>
    <property type="match status" value="1"/>
</dbReference>
<dbReference type="Pfam" id="PF08263">
    <property type="entry name" value="LRRNT_2"/>
    <property type="match status" value="1"/>
</dbReference>
<dbReference type="InterPro" id="IPR003591">
    <property type="entry name" value="Leu-rich_rpt_typical-subtyp"/>
</dbReference>
<keyword evidence="10" id="KW-0675">Receptor</keyword>
<keyword evidence="11" id="KW-0325">Glycoprotein</keyword>
<dbReference type="PROSITE" id="PS51450">
    <property type="entry name" value="LRR"/>
    <property type="match status" value="2"/>
</dbReference>
<dbReference type="Gene3D" id="3.80.10.10">
    <property type="entry name" value="Ribonuclease Inhibitor"/>
    <property type="match status" value="4"/>
</dbReference>
<dbReference type="InterPro" id="IPR051502">
    <property type="entry name" value="RLP_Defense_Trigger"/>
</dbReference>
<comment type="similarity">
    <text evidence="2">Belongs to the RLP family.</text>
</comment>
<feature type="domain" description="Leucine-rich repeat-containing N-terminal plant-type" evidence="13">
    <location>
        <begin position="73"/>
        <end position="107"/>
    </location>
</feature>
<evidence type="ECO:0000256" key="6">
    <source>
        <dbReference type="ARBA" id="ARBA00022729"/>
    </source>
</evidence>